<comment type="caution">
    <text evidence="1">The sequence shown here is derived from an EMBL/GenBank/DDBJ whole genome shotgun (WGS) entry which is preliminary data.</text>
</comment>
<proteinExistence type="predicted"/>
<gene>
    <name evidence="1" type="ORF">MW7_016840</name>
</gene>
<accession>A0ACD3SKM3</accession>
<reference evidence="1" key="1">
    <citation type="submission" date="2019-05" db="EMBL/GenBank/DDBJ databases">
        <title>Revised genome assembly of Burkholderiaceae (previously Ralstonia) sp. PBA.</title>
        <authorList>
            <person name="Gan H.M."/>
        </authorList>
    </citation>
    <scope>NUCLEOTIDE SEQUENCE</scope>
    <source>
        <strain evidence="1">PBA</strain>
    </source>
</reference>
<protein>
    <submittedName>
        <fullName evidence="1">DUF3460 family protein</fullName>
    </submittedName>
</protein>
<keyword evidence="2" id="KW-1185">Reference proteome</keyword>
<evidence type="ECO:0000313" key="2">
    <source>
        <dbReference type="Proteomes" id="UP000004277"/>
    </source>
</evidence>
<sequence>MTYKSDITAFIEQLKSERPGLDEEQQSGRALLWDKAPLDLDERERARLSRVPQKAYVYQNN</sequence>
<name>A0ACD3SKM3_9BURK</name>
<organism evidence="1 2">
    <name type="scientific">Imbroritus primus</name>
    <dbReference type="NCBI Taxonomy" id="3058603"/>
    <lineage>
        <taxon>Bacteria</taxon>
        <taxon>Pseudomonadati</taxon>
        <taxon>Pseudomonadota</taxon>
        <taxon>Betaproteobacteria</taxon>
        <taxon>Burkholderiales</taxon>
        <taxon>Burkholderiaceae</taxon>
        <taxon>Imbroritus</taxon>
    </lineage>
</organism>
<dbReference type="EMBL" id="AKCV02000026">
    <property type="protein sequence ID" value="TMS56739.1"/>
    <property type="molecule type" value="Genomic_DNA"/>
</dbReference>
<dbReference type="Proteomes" id="UP000004277">
    <property type="component" value="Unassembled WGS sequence"/>
</dbReference>
<evidence type="ECO:0000313" key="1">
    <source>
        <dbReference type="EMBL" id="TMS56739.1"/>
    </source>
</evidence>